<dbReference type="SUPFAM" id="SSF143865">
    <property type="entry name" value="CorA soluble domain-like"/>
    <property type="match status" value="1"/>
</dbReference>
<evidence type="ECO:0000256" key="5">
    <source>
        <dbReference type="ARBA" id="ARBA00023136"/>
    </source>
</evidence>
<dbReference type="KEGG" id="cml:BN424_2181"/>
<dbReference type="GO" id="GO:0016020">
    <property type="term" value="C:membrane"/>
    <property type="evidence" value="ECO:0007669"/>
    <property type="project" value="UniProtKB-SubCell"/>
</dbReference>
<dbReference type="STRING" id="1234679.BN424_2181"/>
<dbReference type="Proteomes" id="UP000000212">
    <property type="component" value="Chromosome"/>
</dbReference>
<name>K8ESQ2_CARML</name>
<evidence type="ECO:0000256" key="1">
    <source>
        <dbReference type="ARBA" id="ARBA00004141"/>
    </source>
</evidence>
<keyword evidence="3 6" id="KW-0812">Transmembrane</keyword>
<gene>
    <name evidence="7" type="ORF">BN424_2181</name>
</gene>
<dbReference type="RefSeq" id="WP_015076773.1">
    <property type="nucleotide sequence ID" value="NC_019425.2"/>
</dbReference>
<dbReference type="Gene3D" id="1.20.58.340">
    <property type="entry name" value="Magnesium transport protein CorA, transmembrane region"/>
    <property type="match status" value="2"/>
</dbReference>
<dbReference type="HOGENOM" id="CLU_007127_8_1_9"/>
<evidence type="ECO:0000313" key="8">
    <source>
        <dbReference type="Proteomes" id="UP000000212"/>
    </source>
</evidence>
<evidence type="ECO:0000313" key="7">
    <source>
        <dbReference type="EMBL" id="CCO11621.2"/>
    </source>
</evidence>
<evidence type="ECO:0000256" key="4">
    <source>
        <dbReference type="ARBA" id="ARBA00022989"/>
    </source>
</evidence>
<dbReference type="Pfam" id="PF01544">
    <property type="entry name" value="CorA"/>
    <property type="match status" value="1"/>
</dbReference>
<dbReference type="eggNOG" id="COG0598">
    <property type="taxonomic scope" value="Bacteria"/>
</dbReference>
<sequence length="327" mass="37807">MRQGYHTNESGVLVPNSEDYVGGWIHVSDPSEEEVNQLVKEFKFPKDYITSVLDAHEVSRQEMLKEEDTNSAILLVLQYPFLIESELGYKEYMTYPISIILTDHTIITASKHLPQFISEITHNNPNFAVDTTHQEQFVLRLFWYISASYMRFLQEIDIETRRLELQLTQSTKNEQLYALMSLQKSLIYFSTAINSNGPIFDIMKETDRFSKDERTRSFLHDVIVENNQAQIMTSQYQKILDQVSTVFSAVVSNNLNNIMKILTSITIVLTIPTILGGIYGMNVEIPFIDTPGAFWLIMVIMIISSVLTVWLLKKKDFFKELLNSYQV</sequence>
<evidence type="ECO:0000256" key="3">
    <source>
        <dbReference type="ARBA" id="ARBA00022692"/>
    </source>
</evidence>
<feature type="transmembrane region" description="Helical" evidence="6">
    <location>
        <begin position="261"/>
        <end position="281"/>
    </location>
</feature>
<proteinExistence type="inferred from homology"/>
<accession>K8ESQ2</accession>
<dbReference type="PANTHER" id="PTHR47891:SF2">
    <property type="entry name" value="MAGNESIUM AND COBALT TRANSPORTER"/>
    <property type="match status" value="1"/>
</dbReference>
<dbReference type="AlphaFoldDB" id="K8ESQ2"/>
<dbReference type="GO" id="GO:0046873">
    <property type="term" value="F:metal ion transmembrane transporter activity"/>
    <property type="evidence" value="ECO:0007669"/>
    <property type="project" value="InterPro"/>
</dbReference>
<dbReference type="PANTHER" id="PTHR47891">
    <property type="entry name" value="TRANSPORTER-RELATED"/>
    <property type="match status" value="1"/>
</dbReference>
<dbReference type="InterPro" id="IPR002523">
    <property type="entry name" value="MgTranspt_CorA/ZnTranspt_ZntB"/>
</dbReference>
<dbReference type="InterPro" id="IPR047199">
    <property type="entry name" value="CorA-like"/>
</dbReference>
<feature type="transmembrane region" description="Helical" evidence="6">
    <location>
        <begin position="293"/>
        <end position="312"/>
    </location>
</feature>
<keyword evidence="4 6" id="KW-1133">Transmembrane helix</keyword>
<comment type="similarity">
    <text evidence="2">Belongs to the CorA metal ion transporter (MIT) (TC 1.A.35) family.</text>
</comment>
<organism evidence="7 8">
    <name type="scientific">Carnobacterium maltaromaticum LMA28</name>
    <dbReference type="NCBI Taxonomy" id="1234679"/>
    <lineage>
        <taxon>Bacteria</taxon>
        <taxon>Bacillati</taxon>
        <taxon>Bacillota</taxon>
        <taxon>Bacilli</taxon>
        <taxon>Lactobacillales</taxon>
        <taxon>Carnobacteriaceae</taxon>
        <taxon>Carnobacterium</taxon>
    </lineage>
</organism>
<protein>
    <submittedName>
        <fullName evidence="7">CorA-like Mg2+ transporter family protein</fullName>
    </submittedName>
</protein>
<dbReference type="InterPro" id="IPR045863">
    <property type="entry name" value="CorA_TM1_TM2"/>
</dbReference>
<keyword evidence="8" id="KW-1185">Reference proteome</keyword>
<reference evidence="8" key="1">
    <citation type="journal article" date="2013" name="Genome Announc.">
        <title>Complete Chromosome Sequence of Carnobacterium maltaromaticum LMA 28.</title>
        <authorList>
            <person name="Cailliez-Grimal C."/>
            <person name="Chaillou S."/>
            <person name="Anba-Mondoloni J."/>
            <person name="Loux V."/>
            <person name="Afzal M.I."/>
            <person name="Rahman A."/>
            <person name="Kergourlay G."/>
            <person name="Champomier-Verges M.C."/>
            <person name="Zagorec M."/>
            <person name="Dalgaard P."/>
            <person name="Leisner J.J."/>
            <person name="Prevost H."/>
            <person name="Revol-Junelles A.M."/>
            <person name="Borges F."/>
        </authorList>
    </citation>
    <scope>NUCLEOTIDE SEQUENCE</scope>
    <source>
        <strain evidence="8">LMA28</strain>
    </source>
</reference>
<dbReference type="CDD" id="cd12827">
    <property type="entry name" value="EcCorA_ZntB-like_u2"/>
    <property type="match status" value="1"/>
</dbReference>
<dbReference type="OrthoDB" id="9803416at2"/>
<evidence type="ECO:0000256" key="2">
    <source>
        <dbReference type="ARBA" id="ARBA00009765"/>
    </source>
</evidence>
<dbReference type="Gene3D" id="3.30.460.20">
    <property type="entry name" value="CorA soluble domain-like"/>
    <property type="match status" value="1"/>
</dbReference>
<keyword evidence="5 6" id="KW-0472">Membrane</keyword>
<comment type="subcellular location">
    <subcellularLocation>
        <location evidence="1">Membrane</location>
        <topology evidence="1">Multi-pass membrane protein</topology>
    </subcellularLocation>
</comment>
<evidence type="ECO:0000256" key="6">
    <source>
        <dbReference type="SAM" id="Phobius"/>
    </source>
</evidence>
<dbReference type="InterPro" id="IPR045861">
    <property type="entry name" value="CorA_cytoplasmic_dom"/>
</dbReference>
<dbReference type="SUPFAM" id="SSF144083">
    <property type="entry name" value="Magnesium transport protein CorA, transmembrane region"/>
    <property type="match status" value="1"/>
</dbReference>
<dbReference type="EMBL" id="HE999757">
    <property type="protein sequence ID" value="CCO11621.2"/>
    <property type="molecule type" value="Genomic_DNA"/>
</dbReference>